<dbReference type="RefSeq" id="WP_344256690.1">
    <property type="nucleotide sequence ID" value="NZ_BAAARE010000020.1"/>
</dbReference>
<dbReference type="EMBL" id="BAAARE010000020">
    <property type="protein sequence ID" value="GAA2496600.1"/>
    <property type="molecule type" value="Genomic_DNA"/>
</dbReference>
<dbReference type="Proteomes" id="UP001500730">
    <property type="component" value="Unassembled WGS sequence"/>
</dbReference>
<keyword evidence="3" id="KW-1185">Reference proteome</keyword>
<dbReference type="InterPro" id="IPR011335">
    <property type="entry name" value="Restrct_endonuc-II-like"/>
</dbReference>
<evidence type="ECO:0000313" key="3">
    <source>
        <dbReference type="Proteomes" id="UP001500730"/>
    </source>
</evidence>
<proteinExistence type="predicted"/>
<gene>
    <name evidence="2" type="ORF">GCM10009858_38530</name>
</gene>
<protein>
    <recommendedName>
        <fullName evidence="1">AbiEi antitoxin N-terminal domain-containing protein</fullName>
    </recommendedName>
</protein>
<comment type="caution">
    <text evidence="2">The sequence shown here is derived from an EMBL/GenBank/DDBJ whole genome shotgun (WGS) entry which is preliminary data.</text>
</comment>
<accession>A0ABP5ZHV9</accession>
<organism evidence="2 3">
    <name type="scientific">Terrabacter carboxydivorans</name>
    <dbReference type="NCBI Taxonomy" id="619730"/>
    <lineage>
        <taxon>Bacteria</taxon>
        <taxon>Bacillati</taxon>
        <taxon>Actinomycetota</taxon>
        <taxon>Actinomycetes</taxon>
        <taxon>Micrococcales</taxon>
        <taxon>Intrasporangiaceae</taxon>
        <taxon>Terrabacter</taxon>
    </lineage>
</organism>
<dbReference type="Gene3D" id="3.40.960.10">
    <property type="entry name" value="VSR Endonuclease"/>
    <property type="match status" value="1"/>
</dbReference>
<evidence type="ECO:0000313" key="2">
    <source>
        <dbReference type="EMBL" id="GAA2496600.1"/>
    </source>
</evidence>
<dbReference type="Pfam" id="PF13338">
    <property type="entry name" value="AbiEi_4"/>
    <property type="match status" value="1"/>
</dbReference>
<name>A0ABP5ZHV9_9MICO</name>
<reference evidence="3" key="1">
    <citation type="journal article" date="2019" name="Int. J. Syst. Evol. Microbiol.">
        <title>The Global Catalogue of Microorganisms (GCM) 10K type strain sequencing project: providing services to taxonomists for standard genome sequencing and annotation.</title>
        <authorList>
            <consortium name="The Broad Institute Genomics Platform"/>
            <consortium name="The Broad Institute Genome Sequencing Center for Infectious Disease"/>
            <person name="Wu L."/>
            <person name="Ma J."/>
        </authorList>
    </citation>
    <scope>NUCLEOTIDE SEQUENCE [LARGE SCALE GENOMIC DNA]</scope>
    <source>
        <strain evidence="3">JCM 16259</strain>
    </source>
</reference>
<dbReference type="SUPFAM" id="SSF52980">
    <property type="entry name" value="Restriction endonuclease-like"/>
    <property type="match status" value="1"/>
</dbReference>
<sequence>MRLDLLGAGGVFSAADAAVHGLDGHALGRLVRSGECLRLTRGWYAVTPAEPLTARSRHALTATALGRAHAGRAVVSHHGALVLHGLPTYAVDLDIVHLTLLPRPSGARVPNASARRRGLVIHRPVPGLAASPPPVTGGSSVTTTVPLAWAVVQTGLVHGPEAALVPADAALARGLVTVERLARAVEGLAGHPGLSAVRAALPHADGRHESPGETRTAYVLRSLGFDLEPQVELTAEGRRYRADFRVRGTRVLVEFDGAVKYADPRALFEEKRREDALRRAGWVLVRVVWADLADPGRLGSRLHRALEQAAA</sequence>
<feature type="domain" description="AbiEi antitoxin N-terminal" evidence="1">
    <location>
        <begin position="9"/>
        <end position="47"/>
    </location>
</feature>
<dbReference type="InterPro" id="IPR025159">
    <property type="entry name" value="AbiEi_N"/>
</dbReference>
<evidence type="ECO:0000259" key="1">
    <source>
        <dbReference type="Pfam" id="PF13338"/>
    </source>
</evidence>